<dbReference type="GeneID" id="111250097"/>
<reference evidence="1" key="1">
    <citation type="submission" date="2021-01" db="UniProtKB">
        <authorList>
            <consortium name="EnsemblMetazoa"/>
        </authorList>
    </citation>
    <scope>IDENTIFICATION</scope>
</reference>
<accession>A0A7M7KAX9</accession>
<dbReference type="AlphaFoldDB" id="A0A7M7KAX9"/>
<evidence type="ECO:0000313" key="1">
    <source>
        <dbReference type="EnsemblMetazoa" id="XP_022660524"/>
    </source>
</evidence>
<name>A0A7M7KAX9_VARDE</name>
<proteinExistence type="predicted"/>
<evidence type="ECO:0000313" key="2">
    <source>
        <dbReference type="Proteomes" id="UP000594260"/>
    </source>
</evidence>
<protein>
    <submittedName>
        <fullName evidence="1">Uncharacterized protein</fullName>
    </submittedName>
</protein>
<sequence>MAAWCGRQGRRIGSGDASVLCGPKLAGTNYSSCFDGKSTDCRDEVSDRLQLIRMDFTDCCRQNEAGVNVPKLSLSNRTYLIRKANAIRQEQQLRKAHFCAYERELRKQVELTEAQSQVLQSRLTALRDANLQIRTRTYIEQSKGLQANQNMELKQKMQDLTNTLAEQRHLYESNVKKLILIDDQKATEEAFIRERISEINKSESICRTQHEEKWVAFCEALQLGVKERQQAIDMELKDYQKRIYKEHARCRELKRIEESQFEEKERTRLASIRRLKLTRERLLENLNLKRSKITADAGTAQDRKFWEKVVDNLSQNRRDRSRIDTEQRELLGLIEDCD</sequence>
<dbReference type="RefSeq" id="XP_022660524.1">
    <property type="nucleotide sequence ID" value="XM_022804789.1"/>
</dbReference>
<organism evidence="1 2">
    <name type="scientific">Varroa destructor</name>
    <name type="common">Honeybee mite</name>
    <dbReference type="NCBI Taxonomy" id="109461"/>
    <lineage>
        <taxon>Eukaryota</taxon>
        <taxon>Metazoa</taxon>
        <taxon>Ecdysozoa</taxon>
        <taxon>Arthropoda</taxon>
        <taxon>Chelicerata</taxon>
        <taxon>Arachnida</taxon>
        <taxon>Acari</taxon>
        <taxon>Parasitiformes</taxon>
        <taxon>Mesostigmata</taxon>
        <taxon>Gamasina</taxon>
        <taxon>Dermanyssoidea</taxon>
        <taxon>Varroidae</taxon>
        <taxon>Varroa</taxon>
    </lineage>
</organism>
<keyword evidence="2" id="KW-1185">Reference proteome</keyword>
<dbReference type="EnsemblMetazoa" id="XM_022804789">
    <property type="protein sequence ID" value="XP_022660524"/>
    <property type="gene ID" value="LOC111250097"/>
</dbReference>
<dbReference type="Proteomes" id="UP000594260">
    <property type="component" value="Unplaced"/>
</dbReference>